<organism evidence="13 14">
    <name type="scientific">Venenivibrio stagnispumantis</name>
    <dbReference type="NCBI Taxonomy" id="407998"/>
    <lineage>
        <taxon>Bacteria</taxon>
        <taxon>Pseudomonadati</taxon>
        <taxon>Aquificota</taxon>
        <taxon>Aquificia</taxon>
        <taxon>Aquificales</taxon>
        <taxon>Hydrogenothermaceae</taxon>
        <taxon>Venenivibrio</taxon>
    </lineage>
</organism>
<name>A0AA46AER1_9AQUI</name>
<feature type="domain" description="Aminotransferase class I/classII large" evidence="12">
    <location>
        <begin position="21"/>
        <end position="345"/>
    </location>
</feature>
<dbReference type="NCBIfam" id="TIGR01141">
    <property type="entry name" value="hisC"/>
    <property type="match status" value="1"/>
</dbReference>
<comment type="caution">
    <text evidence="13">The sequence shown here is derived from an EMBL/GenBank/DDBJ whole genome shotgun (WGS) entry which is preliminary data.</text>
</comment>
<evidence type="ECO:0000256" key="1">
    <source>
        <dbReference type="ARBA" id="ARBA00001933"/>
    </source>
</evidence>
<dbReference type="CDD" id="cd00609">
    <property type="entry name" value="AAT_like"/>
    <property type="match status" value="1"/>
</dbReference>
<dbReference type="InterPro" id="IPR050106">
    <property type="entry name" value="HistidinolP_aminotransfase"/>
</dbReference>
<comment type="cofactor">
    <cofactor evidence="1 11">
        <name>pyridoxal 5'-phosphate</name>
        <dbReference type="ChEBI" id="CHEBI:597326"/>
    </cofactor>
</comment>
<protein>
    <recommendedName>
        <fullName evidence="11">Histidinol-phosphate aminotransferase</fullName>
        <ecNumber evidence="11">2.6.1.9</ecNumber>
    </recommendedName>
    <alternativeName>
        <fullName evidence="11">Imidazole acetol-phosphate transaminase</fullName>
    </alternativeName>
</protein>
<comment type="subunit">
    <text evidence="4 11">Homodimer.</text>
</comment>
<evidence type="ECO:0000259" key="12">
    <source>
        <dbReference type="Pfam" id="PF00155"/>
    </source>
</evidence>
<evidence type="ECO:0000256" key="2">
    <source>
        <dbReference type="ARBA" id="ARBA00005011"/>
    </source>
</evidence>
<evidence type="ECO:0000256" key="5">
    <source>
        <dbReference type="ARBA" id="ARBA00022576"/>
    </source>
</evidence>
<evidence type="ECO:0000256" key="3">
    <source>
        <dbReference type="ARBA" id="ARBA00007970"/>
    </source>
</evidence>
<dbReference type="GO" id="GO:0004400">
    <property type="term" value="F:histidinol-phosphate transaminase activity"/>
    <property type="evidence" value="ECO:0007669"/>
    <property type="project" value="UniProtKB-UniRule"/>
</dbReference>
<keyword evidence="6 11" id="KW-0028">Amino-acid biosynthesis</keyword>
<dbReference type="HAMAP" id="MF_01023">
    <property type="entry name" value="HisC_aminotrans_2"/>
    <property type="match status" value="1"/>
</dbReference>
<comment type="catalytic activity">
    <reaction evidence="10 11">
        <text>L-histidinol phosphate + 2-oxoglutarate = 3-(imidazol-4-yl)-2-oxopropyl phosphate + L-glutamate</text>
        <dbReference type="Rhea" id="RHEA:23744"/>
        <dbReference type="ChEBI" id="CHEBI:16810"/>
        <dbReference type="ChEBI" id="CHEBI:29985"/>
        <dbReference type="ChEBI" id="CHEBI:57766"/>
        <dbReference type="ChEBI" id="CHEBI:57980"/>
        <dbReference type="EC" id="2.6.1.9"/>
    </reaction>
</comment>
<reference evidence="13" key="1">
    <citation type="submission" date="2017-05" db="EMBL/GenBank/DDBJ databases">
        <authorList>
            <person name="Varghese N."/>
            <person name="Submissions S."/>
        </authorList>
    </citation>
    <scope>NUCLEOTIDE SEQUENCE</scope>
    <source>
        <strain evidence="13">DSM 18763</strain>
    </source>
</reference>
<dbReference type="SUPFAM" id="SSF53383">
    <property type="entry name" value="PLP-dependent transferases"/>
    <property type="match status" value="1"/>
</dbReference>
<evidence type="ECO:0000256" key="11">
    <source>
        <dbReference type="HAMAP-Rule" id="MF_01023"/>
    </source>
</evidence>
<dbReference type="Proteomes" id="UP001157947">
    <property type="component" value="Unassembled WGS sequence"/>
</dbReference>
<dbReference type="RefSeq" id="WP_265133765.1">
    <property type="nucleotide sequence ID" value="NZ_FXTX01000011.1"/>
</dbReference>
<proteinExistence type="inferred from homology"/>
<keyword evidence="5 11" id="KW-0032">Aminotransferase</keyword>
<evidence type="ECO:0000313" key="14">
    <source>
        <dbReference type="Proteomes" id="UP001157947"/>
    </source>
</evidence>
<dbReference type="Gene3D" id="3.90.1150.10">
    <property type="entry name" value="Aspartate Aminotransferase, domain 1"/>
    <property type="match status" value="1"/>
</dbReference>
<evidence type="ECO:0000256" key="6">
    <source>
        <dbReference type="ARBA" id="ARBA00022605"/>
    </source>
</evidence>
<evidence type="ECO:0000256" key="4">
    <source>
        <dbReference type="ARBA" id="ARBA00011738"/>
    </source>
</evidence>
<dbReference type="Gene3D" id="3.40.640.10">
    <property type="entry name" value="Type I PLP-dependent aspartate aminotransferase-like (Major domain)"/>
    <property type="match status" value="1"/>
</dbReference>
<evidence type="ECO:0000256" key="7">
    <source>
        <dbReference type="ARBA" id="ARBA00022679"/>
    </source>
</evidence>
<sequence length="351" mass="40292">MRFLENLKNLKAYKTETTPCKIKLSSNESPFDLSEQLKEKIANKIKEIPFQRYPDPTAKQLKEILADFIKEEEGISLKPENFVLGNGSDEIINLLITIIDKNVAYPIPTFPMYQVSSDVARKNKIEFELDENFDLVKEQIDKALEKNPDIFFFASPNNPTGNSFNKDLINYVIDKGIFTVIDEAYIHFSDKESFLKKAIEKENVAVLRTLSKIGLASIRVGYLIAKEEIATQIDKARLPFNITYPSQEIAKIVLTEGRKEIKNQIKIVKAEREKVIKEVEKIKDIKVYPSDANFFLIRVKDADYLHKELIKKGILTRNMSHLPKMEGCIRVSIGKPEENEAFIVALKEIFD</sequence>
<dbReference type="InterPro" id="IPR015421">
    <property type="entry name" value="PyrdxlP-dep_Trfase_major"/>
</dbReference>
<keyword evidence="7 11" id="KW-0808">Transferase</keyword>
<dbReference type="PANTHER" id="PTHR43643">
    <property type="entry name" value="HISTIDINOL-PHOSPHATE AMINOTRANSFERASE 2"/>
    <property type="match status" value="1"/>
</dbReference>
<dbReference type="EC" id="2.6.1.9" evidence="11"/>
<dbReference type="PANTHER" id="PTHR43643:SF6">
    <property type="entry name" value="HISTIDINOL-PHOSPHATE AMINOTRANSFERASE"/>
    <property type="match status" value="1"/>
</dbReference>
<keyword evidence="8 11" id="KW-0663">Pyridoxal phosphate</keyword>
<evidence type="ECO:0000256" key="10">
    <source>
        <dbReference type="ARBA" id="ARBA00047481"/>
    </source>
</evidence>
<evidence type="ECO:0000256" key="8">
    <source>
        <dbReference type="ARBA" id="ARBA00022898"/>
    </source>
</evidence>
<dbReference type="InterPro" id="IPR015422">
    <property type="entry name" value="PyrdxlP-dep_Trfase_small"/>
</dbReference>
<dbReference type="InterPro" id="IPR004839">
    <property type="entry name" value="Aminotransferase_I/II_large"/>
</dbReference>
<evidence type="ECO:0000313" key="13">
    <source>
        <dbReference type="EMBL" id="SMP13860.1"/>
    </source>
</evidence>
<dbReference type="EMBL" id="FXTX01000011">
    <property type="protein sequence ID" value="SMP13860.1"/>
    <property type="molecule type" value="Genomic_DNA"/>
</dbReference>
<keyword evidence="9 11" id="KW-0368">Histidine biosynthesis</keyword>
<evidence type="ECO:0000256" key="9">
    <source>
        <dbReference type="ARBA" id="ARBA00023102"/>
    </source>
</evidence>
<comment type="pathway">
    <text evidence="2 11">Amino-acid biosynthesis; L-histidine biosynthesis; L-histidine from 5-phospho-alpha-D-ribose 1-diphosphate: step 7/9.</text>
</comment>
<accession>A0AA46AER1</accession>
<dbReference type="AlphaFoldDB" id="A0AA46AER1"/>
<keyword evidence="14" id="KW-1185">Reference proteome</keyword>
<dbReference type="GO" id="GO:0030170">
    <property type="term" value="F:pyridoxal phosphate binding"/>
    <property type="evidence" value="ECO:0007669"/>
    <property type="project" value="InterPro"/>
</dbReference>
<gene>
    <name evidence="11" type="primary">hisC</name>
    <name evidence="13" type="ORF">SAMN06264868_11156</name>
</gene>
<dbReference type="InterPro" id="IPR005861">
    <property type="entry name" value="HisP_aminotrans"/>
</dbReference>
<dbReference type="Pfam" id="PF00155">
    <property type="entry name" value="Aminotran_1_2"/>
    <property type="match status" value="1"/>
</dbReference>
<dbReference type="GO" id="GO:0000105">
    <property type="term" value="P:L-histidine biosynthetic process"/>
    <property type="evidence" value="ECO:0007669"/>
    <property type="project" value="UniProtKB-UniRule"/>
</dbReference>
<comment type="similarity">
    <text evidence="3 11">Belongs to the class-II pyridoxal-phosphate-dependent aminotransferase family. Histidinol-phosphate aminotransferase subfamily.</text>
</comment>
<feature type="modified residue" description="N6-(pyridoxal phosphate)lysine" evidence="11">
    <location>
        <position position="212"/>
    </location>
</feature>
<dbReference type="InterPro" id="IPR015424">
    <property type="entry name" value="PyrdxlP-dep_Trfase"/>
</dbReference>